<keyword evidence="6" id="KW-0808">Transferase</keyword>
<evidence type="ECO:0000313" key="17">
    <source>
        <dbReference type="Proteomes" id="UP000267841"/>
    </source>
</evidence>
<keyword evidence="5" id="KW-0597">Phosphoprotein</keyword>
<keyword evidence="4" id="KW-1003">Cell membrane</keyword>
<evidence type="ECO:0000256" key="5">
    <source>
        <dbReference type="ARBA" id="ARBA00022553"/>
    </source>
</evidence>
<protein>
    <recommendedName>
        <fullName evidence="3">histidine kinase</fullName>
        <ecNumber evidence="3">2.7.13.3</ecNumber>
    </recommendedName>
</protein>
<dbReference type="SUPFAM" id="SSF55874">
    <property type="entry name" value="ATPase domain of HSP90 chaperone/DNA topoisomerase II/histidine kinase"/>
    <property type="match status" value="1"/>
</dbReference>
<evidence type="ECO:0000256" key="7">
    <source>
        <dbReference type="ARBA" id="ARBA00022692"/>
    </source>
</evidence>
<comment type="catalytic activity">
    <reaction evidence="1">
        <text>ATP + protein L-histidine = ADP + protein N-phospho-L-histidine.</text>
        <dbReference type="EC" id="2.7.13.3"/>
    </reaction>
</comment>
<evidence type="ECO:0000256" key="13">
    <source>
        <dbReference type="ARBA" id="ARBA00023136"/>
    </source>
</evidence>
<evidence type="ECO:0000256" key="1">
    <source>
        <dbReference type="ARBA" id="ARBA00000085"/>
    </source>
</evidence>
<proteinExistence type="predicted"/>
<dbReference type="EC" id="2.7.13.3" evidence="3"/>
<dbReference type="CDD" id="cd00082">
    <property type="entry name" value="HisKA"/>
    <property type="match status" value="1"/>
</dbReference>
<gene>
    <name evidence="16" type="ORF">BCF55_0110</name>
</gene>
<feature type="transmembrane region" description="Helical" evidence="14">
    <location>
        <begin position="140"/>
        <end position="158"/>
    </location>
</feature>
<evidence type="ECO:0000313" key="16">
    <source>
        <dbReference type="EMBL" id="RLJ69853.1"/>
    </source>
</evidence>
<comment type="caution">
    <text evidence="16">The sequence shown here is derived from an EMBL/GenBank/DDBJ whole genome shotgun (WGS) entry which is preliminary data.</text>
</comment>
<keyword evidence="8" id="KW-0547">Nucleotide-binding</keyword>
<keyword evidence="12" id="KW-0902">Two-component regulatory system</keyword>
<dbReference type="Proteomes" id="UP000267841">
    <property type="component" value="Unassembled WGS sequence"/>
</dbReference>
<evidence type="ECO:0000256" key="8">
    <source>
        <dbReference type="ARBA" id="ARBA00022741"/>
    </source>
</evidence>
<evidence type="ECO:0000256" key="14">
    <source>
        <dbReference type="SAM" id="Phobius"/>
    </source>
</evidence>
<dbReference type="SUPFAM" id="SSF47384">
    <property type="entry name" value="Homodimeric domain of signal transducing histidine kinase"/>
    <property type="match status" value="1"/>
</dbReference>
<dbReference type="PROSITE" id="PS50109">
    <property type="entry name" value="HIS_KIN"/>
    <property type="match status" value="1"/>
</dbReference>
<keyword evidence="17" id="KW-1185">Reference proteome</keyword>
<dbReference type="InterPro" id="IPR003661">
    <property type="entry name" value="HisK_dim/P_dom"/>
</dbReference>
<dbReference type="GO" id="GO:0000155">
    <property type="term" value="F:phosphorelay sensor kinase activity"/>
    <property type="evidence" value="ECO:0007669"/>
    <property type="project" value="InterPro"/>
</dbReference>
<dbReference type="InterPro" id="IPR036097">
    <property type="entry name" value="HisK_dim/P_sf"/>
</dbReference>
<dbReference type="Gene3D" id="1.10.287.130">
    <property type="match status" value="1"/>
</dbReference>
<dbReference type="RefSeq" id="WP_121008753.1">
    <property type="nucleotide sequence ID" value="NZ_RCCJ01000001.1"/>
</dbReference>
<reference evidence="16 17" key="1">
    <citation type="submission" date="2018-10" db="EMBL/GenBank/DDBJ databases">
        <title>Genomic Encyclopedia of Archaeal and Bacterial Type Strains, Phase II (KMG-II): from individual species to whole genera.</title>
        <authorList>
            <person name="Goeker M."/>
        </authorList>
    </citation>
    <scope>NUCLEOTIDE SEQUENCE [LARGE SCALE GENOMIC DNA]</scope>
    <source>
        <strain evidence="16 17">DSM 16510</strain>
    </source>
</reference>
<organism evidence="16 17">
    <name type="scientific">Hydrogenivirga caldilitoris</name>
    <dbReference type="NCBI Taxonomy" id="246264"/>
    <lineage>
        <taxon>Bacteria</taxon>
        <taxon>Pseudomonadati</taxon>
        <taxon>Aquificota</taxon>
        <taxon>Aquificia</taxon>
        <taxon>Aquificales</taxon>
        <taxon>Aquificaceae</taxon>
        <taxon>Hydrogenivirga</taxon>
    </lineage>
</organism>
<dbReference type="PANTHER" id="PTHR45528:SF1">
    <property type="entry name" value="SENSOR HISTIDINE KINASE CPXA"/>
    <property type="match status" value="1"/>
</dbReference>
<dbReference type="AlphaFoldDB" id="A0A497XSF4"/>
<evidence type="ECO:0000256" key="9">
    <source>
        <dbReference type="ARBA" id="ARBA00022777"/>
    </source>
</evidence>
<dbReference type="InterPro" id="IPR050398">
    <property type="entry name" value="HssS/ArlS-like"/>
</dbReference>
<evidence type="ECO:0000256" key="4">
    <source>
        <dbReference type="ARBA" id="ARBA00022475"/>
    </source>
</evidence>
<dbReference type="PANTHER" id="PTHR45528">
    <property type="entry name" value="SENSOR HISTIDINE KINASE CPXA"/>
    <property type="match status" value="1"/>
</dbReference>
<evidence type="ECO:0000259" key="15">
    <source>
        <dbReference type="PROSITE" id="PS50109"/>
    </source>
</evidence>
<dbReference type="InterPro" id="IPR036890">
    <property type="entry name" value="HATPase_C_sf"/>
</dbReference>
<feature type="domain" description="Histidine kinase" evidence="15">
    <location>
        <begin position="205"/>
        <end position="393"/>
    </location>
</feature>
<keyword evidence="9 16" id="KW-0418">Kinase</keyword>
<dbReference type="EMBL" id="RCCJ01000001">
    <property type="protein sequence ID" value="RLJ69853.1"/>
    <property type="molecule type" value="Genomic_DNA"/>
</dbReference>
<dbReference type="GO" id="GO:0005886">
    <property type="term" value="C:plasma membrane"/>
    <property type="evidence" value="ECO:0007669"/>
    <property type="project" value="UniProtKB-SubCell"/>
</dbReference>
<keyword evidence="10" id="KW-0067">ATP-binding</keyword>
<dbReference type="InterPro" id="IPR005467">
    <property type="entry name" value="His_kinase_dom"/>
</dbReference>
<evidence type="ECO:0000256" key="3">
    <source>
        <dbReference type="ARBA" id="ARBA00012438"/>
    </source>
</evidence>
<dbReference type="Pfam" id="PF02518">
    <property type="entry name" value="HATPase_c"/>
    <property type="match status" value="1"/>
</dbReference>
<accession>A0A497XSF4</accession>
<comment type="subcellular location">
    <subcellularLocation>
        <location evidence="2">Cell membrane</location>
        <topology evidence="2">Multi-pass membrane protein</topology>
    </subcellularLocation>
</comment>
<dbReference type="InterPro" id="IPR003594">
    <property type="entry name" value="HATPase_dom"/>
</dbReference>
<sequence length="394" mass="45268">MISLKKRILLFLSGLSLISAFFFLGVYLSLDRLLFISIDKHLTEEAAEFDRFYFGGGSEDYFNQKTFCIRNPEGLILECGNLGEHLPFRPDGTNRIDSVEIEGKVYRVATVKSDRGLYIQYALDISQEVSALKLLRLSLVLGWFSFSLTSLLVSWLFYRSTIRSFERGVESALRGDTSGEVYEEIKPLAIKLKESVDRYKDMLMALSHSLKTPIADLLLKVEILSRRRREPLLEDIRERLEELSRKITTFLRLSKVETLSYSVNLRRCNLKELLDNVLLARKDRNLKVESREVFVRCDPDLLMEVFDILVDNALKHGLENKEVLVVLGECFFVVENLSEKPVDPEVLKEPLKRGAGGVGLYIAKRLCELMGLSLSLKQSREGDYYRVRAELHFC</sequence>
<evidence type="ECO:0000256" key="2">
    <source>
        <dbReference type="ARBA" id="ARBA00004651"/>
    </source>
</evidence>
<feature type="transmembrane region" description="Helical" evidence="14">
    <location>
        <begin position="9"/>
        <end position="30"/>
    </location>
</feature>
<name>A0A497XSF4_9AQUI</name>
<dbReference type="GO" id="GO:0005524">
    <property type="term" value="F:ATP binding"/>
    <property type="evidence" value="ECO:0007669"/>
    <property type="project" value="UniProtKB-KW"/>
</dbReference>
<evidence type="ECO:0000256" key="10">
    <source>
        <dbReference type="ARBA" id="ARBA00022840"/>
    </source>
</evidence>
<evidence type="ECO:0000256" key="11">
    <source>
        <dbReference type="ARBA" id="ARBA00022989"/>
    </source>
</evidence>
<keyword evidence="13 14" id="KW-0472">Membrane</keyword>
<keyword evidence="11 14" id="KW-1133">Transmembrane helix</keyword>
<keyword evidence="7 14" id="KW-0812">Transmembrane</keyword>
<evidence type="ECO:0000256" key="12">
    <source>
        <dbReference type="ARBA" id="ARBA00023012"/>
    </source>
</evidence>
<evidence type="ECO:0000256" key="6">
    <source>
        <dbReference type="ARBA" id="ARBA00022679"/>
    </source>
</evidence>
<dbReference type="Gene3D" id="3.30.565.10">
    <property type="entry name" value="Histidine kinase-like ATPase, C-terminal domain"/>
    <property type="match status" value="1"/>
</dbReference>
<dbReference type="OrthoDB" id="594725at2"/>